<dbReference type="GeneID" id="58227199"/>
<organism evidence="3 4">
    <name type="scientific">Pseudoalteromonas ruthenica</name>
    <dbReference type="NCBI Taxonomy" id="151081"/>
    <lineage>
        <taxon>Bacteria</taxon>
        <taxon>Pseudomonadati</taxon>
        <taxon>Pseudomonadota</taxon>
        <taxon>Gammaproteobacteria</taxon>
        <taxon>Alteromonadales</taxon>
        <taxon>Pseudoalteromonadaceae</taxon>
        <taxon>Pseudoalteromonas</taxon>
    </lineage>
</organism>
<dbReference type="InterPro" id="IPR027417">
    <property type="entry name" value="P-loop_NTPase"/>
</dbReference>
<keyword evidence="1" id="KW-0472">Membrane</keyword>
<dbReference type="PATRIC" id="fig|151081.8.peg.1521"/>
<proteinExistence type="predicted"/>
<keyword evidence="1" id="KW-0812">Transmembrane</keyword>
<evidence type="ECO:0000259" key="2">
    <source>
        <dbReference type="Pfam" id="PF13401"/>
    </source>
</evidence>
<dbReference type="InterPro" id="IPR052026">
    <property type="entry name" value="ExeA_AAA_ATPase_DNA-bind"/>
</dbReference>
<comment type="caution">
    <text evidence="3">The sequence shown here is derived from an EMBL/GenBank/DDBJ whole genome shotgun (WGS) entry which is preliminary data.</text>
</comment>
<evidence type="ECO:0000313" key="3">
    <source>
        <dbReference type="EMBL" id="KJZ01693.1"/>
    </source>
</evidence>
<dbReference type="InterPro" id="IPR049945">
    <property type="entry name" value="AAA_22"/>
</dbReference>
<dbReference type="eggNOG" id="COG3267">
    <property type="taxonomic scope" value="Bacteria"/>
</dbReference>
<dbReference type="EMBL" id="JXXZ01000002">
    <property type="protein sequence ID" value="KJZ01693.1"/>
    <property type="molecule type" value="Genomic_DNA"/>
</dbReference>
<keyword evidence="1" id="KW-1133">Transmembrane helix</keyword>
<dbReference type="GO" id="GO:0016887">
    <property type="term" value="F:ATP hydrolysis activity"/>
    <property type="evidence" value="ECO:0007669"/>
    <property type="project" value="InterPro"/>
</dbReference>
<dbReference type="CDD" id="cd00009">
    <property type="entry name" value="AAA"/>
    <property type="match status" value="1"/>
</dbReference>
<dbReference type="Proteomes" id="UP000033664">
    <property type="component" value="Unassembled WGS sequence"/>
</dbReference>
<dbReference type="Gene3D" id="3.40.50.300">
    <property type="entry name" value="P-loop containing nucleotide triphosphate hydrolases"/>
    <property type="match status" value="1"/>
</dbReference>
<gene>
    <name evidence="3" type="ORF">TW72_01710</name>
</gene>
<dbReference type="PANTHER" id="PTHR35894:SF7">
    <property type="entry name" value="GENERAL SECRETION PATHWAY PROTEIN A-RELATED"/>
    <property type="match status" value="1"/>
</dbReference>
<evidence type="ECO:0000313" key="4">
    <source>
        <dbReference type="Proteomes" id="UP000033664"/>
    </source>
</evidence>
<reference evidence="3 4" key="1">
    <citation type="journal article" date="2015" name="BMC Genomics">
        <title>Genome mining reveals unlocked bioactive potential of marine Gram-negative bacteria.</title>
        <authorList>
            <person name="Machado H."/>
            <person name="Sonnenschein E.C."/>
            <person name="Melchiorsen J."/>
            <person name="Gram L."/>
        </authorList>
    </citation>
    <scope>NUCLEOTIDE SEQUENCE [LARGE SCALE GENOMIC DNA]</scope>
    <source>
        <strain evidence="3 4">S3137</strain>
    </source>
</reference>
<protein>
    <submittedName>
        <fullName evidence="3">ATPase AAA</fullName>
    </submittedName>
</protein>
<sequence length="300" mass="34149">MYLSFFNLTEMPFSLTPNTQFYCALEPHNEALKVLLSALSMSEGFIKVTGEVGTGKTLICRKLINHLEDNYVVVYLPNPYLTPDELRWAVAAELGLELAPEQDQQTLSQSIEKRLLTLSQEGKKVVMIVDEAQCFSWEALEALRLLTNLETEQKKLLQVVLFGQPELDTKLANPQVRQLRQRIGFSYQLRPMTAAEVDYYINHRLRRAGAQSPLFSPRLNHHIARACRGIPRLVNTVCHKALLLAYGEGQTALNKRYIRAAIADTEDCYAPTSMRRWWLFAVLSATVLGVAAIWLWRQVL</sequence>
<dbReference type="SUPFAM" id="SSF52540">
    <property type="entry name" value="P-loop containing nucleoside triphosphate hydrolases"/>
    <property type="match status" value="1"/>
</dbReference>
<accession>A0A0F4Q216</accession>
<keyword evidence="4" id="KW-1185">Reference proteome</keyword>
<dbReference type="AlphaFoldDB" id="A0A0F4Q216"/>
<dbReference type="Pfam" id="PF13401">
    <property type="entry name" value="AAA_22"/>
    <property type="match status" value="1"/>
</dbReference>
<feature type="domain" description="ORC1/DEAH AAA+ ATPase" evidence="2">
    <location>
        <begin position="42"/>
        <end position="171"/>
    </location>
</feature>
<dbReference type="PANTHER" id="PTHR35894">
    <property type="entry name" value="GENERAL SECRETION PATHWAY PROTEIN A-RELATED"/>
    <property type="match status" value="1"/>
</dbReference>
<dbReference type="RefSeq" id="WP_045979140.1">
    <property type="nucleotide sequence ID" value="NZ_CP023396.1"/>
</dbReference>
<feature type="transmembrane region" description="Helical" evidence="1">
    <location>
        <begin position="277"/>
        <end position="296"/>
    </location>
</feature>
<name>A0A0F4Q216_9GAMM</name>
<evidence type="ECO:0000256" key="1">
    <source>
        <dbReference type="SAM" id="Phobius"/>
    </source>
</evidence>
<dbReference type="OrthoDB" id="9780149at2"/>